<accession>A0A0F9BK38</accession>
<dbReference type="AlphaFoldDB" id="A0A0F9BK38"/>
<name>A0A0F9BK38_9ZZZZ</name>
<gene>
    <name evidence="1" type="ORF">LCGC14_2717760</name>
</gene>
<evidence type="ECO:0000313" key="1">
    <source>
        <dbReference type="EMBL" id="KKK90959.1"/>
    </source>
</evidence>
<dbReference type="EMBL" id="LAZR01048866">
    <property type="protein sequence ID" value="KKK90959.1"/>
    <property type="molecule type" value="Genomic_DNA"/>
</dbReference>
<reference evidence="1" key="1">
    <citation type="journal article" date="2015" name="Nature">
        <title>Complex archaea that bridge the gap between prokaryotes and eukaryotes.</title>
        <authorList>
            <person name="Spang A."/>
            <person name="Saw J.H."/>
            <person name="Jorgensen S.L."/>
            <person name="Zaremba-Niedzwiedzka K."/>
            <person name="Martijn J."/>
            <person name="Lind A.E."/>
            <person name="van Eijk R."/>
            <person name="Schleper C."/>
            <person name="Guy L."/>
            <person name="Ettema T.J."/>
        </authorList>
    </citation>
    <scope>NUCLEOTIDE SEQUENCE</scope>
</reference>
<comment type="caution">
    <text evidence="1">The sequence shown here is derived from an EMBL/GenBank/DDBJ whole genome shotgun (WGS) entry which is preliminary data.</text>
</comment>
<protein>
    <submittedName>
        <fullName evidence="1">Uncharacterized protein</fullName>
    </submittedName>
</protein>
<organism evidence="1">
    <name type="scientific">marine sediment metagenome</name>
    <dbReference type="NCBI Taxonomy" id="412755"/>
    <lineage>
        <taxon>unclassified sequences</taxon>
        <taxon>metagenomes</taxon>
        <taxon>ecological metagenomes</taxon>
    </lineage>
</organism>
<proteinExistence type="predicted"/>
<sequence>MRVLNDEEIRNALNAMLSVPDSELPTAYEVIARAQFQSDIKGFVEWFDEIYRREYRMVSNSHSDSNCNELLRKIRQELKKIAGV</sequence>